<reference evidence="3 4" key="1">
    <citation type="submission" date="2022-03" db="EMBL/GenBank/DDBJ databases">
        <authorList>
            <person name="Macdonald S."/>
            <person name="Ahmed S."/>
            <person name="Newling K."/>
        </authorList>
    </citation>
    <scope>NUCLEOTIDE SEQUENCE [LARGE SCALE GENOMIC DNA]</scope>
</reference>
<gene>
    <name evidence="3" type="ORF">ERUC_LOCUS6482</name>
</gene>
<sequence length="316" mass="35598">MSDDGLAGTNKKKQKVADDRVASPREVNDAHDSLPCRALWGGTTPPVKRPPLAPSAAVKFDYRGTRPLVNDETACGELVRQVRGGSRLMPEIRELAFPEKYNDSARADATALARKNLLVLEYECALRKVVLELVKAEEVIKAKDTALEEMRHDISAKANEIALERSRHACEYKDAKEMNGRLEGELETTRRRVVQLEKDLADAALKAKENMDRSKQIRNREAMSIRGQLMTSADRRFGKFRKYMADRDKLEEKLSFHSQAIGALESFDLLEEWGAKDPRKLKEILVANEARLKEEVKGVEVEEIAERDLSLTPSSP</sequence>
<organism evidence="3 4">
    <name type="scientific">Eruca vesicaria subsp. sativa</name>
    <name type="common">Garden rocket</name>
    <name type="synonym">Eruca sativa</name>
    <dbReference type="NCBI Taxonomy" id="29727"/>
    <lineage>
        <taxon>Eukaryota</taxon>
        <taxon>Viridiplantae</taxon>
        <taxon>Streptophyta</taxon>
        <taxon>Embryophyta</taxon>
        <taxon>Tracheophyta</taxon>
        <taxon>Spermatophyta</taxon>
        <taxon>Magnoliopsida</taxon>
        <taxon>eudicotyledons</taxon>
        <taxon>Gunneridae</taxon>
        <taxon>Pentapetalae</taxon>
        <taxon>rosids</taxon>
        <taxon>malvids</taxon>
        <taxon>Brassicales</taxon>
        <taxon>Brassicaceae</taxon>
        <taxon>Brassiceae</taxon>
        <taxon>Eruca</taxon>
    </lineage>
</organism>
<protein>
    <submittedName>
        <fullName evidence="3">Uncharacterized protein</fullName>
    </submittedName>
</protein>
<feature type="compositionally biased region" description="Basic and acidic residues" evidence="2">
    <location>
        <begin position="15"/>
        <end position="34"/>
    </location>
</feature>
<evidence type="ECO:0000256" key="1">
    <source>
        <dbReference type="SAM" id="Coils"/>
    </source>
</evidence>
<name>A0ABC8JBM6_ERUVS</name>
<comment type="caution">
    <text evidence="3">The sequence shown here is derived from an EMBL/GenBank/DDBJ whole genome shotgun (WGS) entry which is preliminary data.</text>
</comment>
<accession>A0ABC8JBM6</accession>
<dbReference type="Proteomes" id="UP001642260">
    <property type="component" value="Unassembled WGS sequence"/>
</dbReference>
<proteinExistence type="predicted"/>
<evidence type="ECO:0000313" key="3">
    <source>
        <dbReference type="EMBL" id="CAH8313058.1"/>
    </source>
</evidence>
<evidence type="ECO:0000313" key="4">
    <source>
        <dbReference type="Proteomes" id="UP001642260"/>
    </source>
</evidence>
<keyword evidence="4" id="KW-1185">Reference proteome</keyword>
<feature type="coiled-coil region" evidence="1">
    <location>
        <begin position="172"/>
        <end position="206"/>
    </location>
</feature>
<dbReference type="AlphaFoldDB" id="A0ABC8JBM6"/>
<feature type="region of interest" description="Disordered" evidence="2">
    <location>
        <begin position="1"/>
        <end position="51"/>
    </location>
</feature>
<dbReference type="EMBL" id="CAKOAT010076266">
    <property type="protein sequence ID" value="CAH8313058.1"/>
    <property type="molecule type" value="Genomic_DNA"/>
</dbReference>
<keyword evidence="1" id="KW-0175">Coiled coil</keyword>
<evidence type="ECO:0000256" key="2">
    <source>
        <dbReference type="SAM" id="MobiDB-lite"/>
    </source>
</evidence>